<dbReference type="GO" id="GO:0000428">
    <property type="term" value="C:DNA-directed RNA polymerase complex"/>
    <property type="evidence" value="ECO:0007669"/>
    <property type="project" value="UniProtKB-KW"/>
</dbReference>
<dbReference type="SUPFAM" id="SSF88659">
    <property type="entry name" value="Sigma3 and sigma4 domains of RNA polymerase sigma factors"/>
    <property type="match status" value="1"/>
</dbReference>
<feature type="domain" description="RNA polymerase sigma-70 region 2" evidence="5">
    <location>
        <begin position="8"/>
        <end position="69"/>
    </location>
</feature>
<dbReference type="InterPro" id="IPR013324">
    <property type="entry name" value="RNA_pol_sigma_r3/r4-like"/>
</dbReference>
<dbReference type="Gene3D" id="1.10.1740.10">
    <property type="match status" value="1"/>
</dbReference>
<dbReference type="GO" id="GO:0003677">
    <property type="term" value="F:DNA binding"/>
    <property type="evidence" value="ECO:0007669"/>
    <property type="project" value="InterPro"/>
</dbReference>
<dbReference type="Pfam" id="PF04542">
    <property type="entry name" value="Sigma70_r2"/>
    <property type="match status" value="1"/>
</dbReference>
<comment type="similarity">
    <text evidence="1">Belongs to the sigma-70 factor family. ECF subfamily.</text>
</comment>
<dbReference type="PANTHER" id="PTHR43133:SF63">
    <property type="entry name" value="RNA POLYMERASE SIGMA FACTOR FECI-RELATED"/>
    <property type="match status" value="1"/>
</dbReference>
<dbReference type="EMBL" id="BLJN01000003">
    <property type="protein sequence ID" value="GFE81637.1"/>
    <property type="molecule type" value="Genomic_DNA"/>
</dbReference>
<feature type="domain" description="RNA polymerase sigma factor 70 region 4 type 2" evidence="6">
    <location>
        <begin position="101"/>
        <end position="149"/>
    </location>
</feature>
<dbReference type="AlphaFoldDB" id="A0A829YEE3"/>
<keyword evidence="4" id="KW-0804">Transcription</keyword>
<evidence type="ECO:0000259" key="5">
    <source>
        <dbReference type="Pfam" id="PF04542"/>
    </source>
</evidence>
<dbReference type="NCBIfam" id="TIGR02937">
    <property type="entry name" value="sigma70-ECF"/>
    <property type="match status" value="1"/>
</dbReference>
<evidence type="ECO:0000313" key="7">
    <source>
        <dbReference type="EMBL" id="GFE81637.1"/>
    </source>
</evidence>
<dbReference type="InterPro" id="IPR013249">
    <property type="entry name" value="RNA_pol_sigma70_r4_t2"/>
</dbReference>
<keyword evidence="2" id="KW-0805">Transcription regulation</keyword>
<dbReference type="GO" id="GO:0016987">
    <property type="term" value="F:sigma factor activity"/>
    <property type="evidence" value="ECO:0007669"/>
    <property type="project" value="UniProtKB-KW"/>
</dbReference>
<sequence>MDVLLRQLRGLKKLLRRRGATPEQAEDLVQEAVLRLHAYTRQGGQVQNQEAFLTRTAINLSVDQHRHARLDCYEADPIEDLELPDLEPTPDEVFAAEQRLMRMRDALDRANPRTREVFFMHRLYGFSHAEIARRLRISVSAVEKHVASAVTILAIERQRE</sequence>
<keyword evidence="7" id="KW-0240">DNA-directed RNA polymerase</keyword>
<comment type="caution">
    <text evidence="7">The sequence shown here is derived from an EMBL/GenBank/DDBJ whole genome shotgun (WGS) entry which is preliminary data.</text>
</comment>
<keyword evidence="8" id="KW-1185">Reference proteome</keyword>
<reference evidence="8" key="1">
    <citation type="submission" date="2020-01" db="EMBL/GenBank/DDBJ databases">
        <title>'Steroidobacter agaridevorans' sp. nov., agar-degrading bacteria isolated from rhizosphere soils.</title>
        <authorList>
            <person name="Ikenaga M."/>
            <person name="Kataoka M."/>
            <person name="Murouchi A."/>
            <person name="Katsuragi S."/>
            <person name="Sakai M."/>
        </authorList>
    </citation>
    <scope>NUCLEOTIDE SEQUENCE [LARGE SCALE GENOMIC DNA]</scope>
    <source>
        <strain evidence="8">YU21-B</strain>
    </source>
</reference>
<evidence type="ECO:0000256" key="2">
    <source>
        <dbReference type="ARBA" id="ARBA00023015"/>
    </source>
</evidence>
<organism evidence="7 8">
    <name type="scientific">Steroidobacter agaridevorans</name>
    <dbReference type="NCBI Taxonomy" id="2695856"/>
    <lineage>
        <taxon>Bacteria</taxon>
        <taxon>Pseudomonadati</taxon>
        <taxon>Pseudomonadota</taxon>
        <taxon>Gammaproteobacteria</taxon>
        <taxon>Steroidobacterales</taxon>
        <taxon>Steroidobacteraceae</taxon>
        <taxon>Steroidobacter</taxon>
    </lineage>
</organism>
<dbReference type="Gene3D" id="1.10.10.10">
    <property type="entry name" value="Winged helix-like DNA-binding domain superfamily/Winged helix DNA-binding domain"/>
    <property type="match status" value="1"/>
</dbReference>
<dbReference type="Proteomes" id="UP000445000">
    <property type="component" value="Unassembled WGS sequence"/>
</dbReference>
<dbReference type="InterPro" id="IPR014284">
    <property type="entry name" value="RNA_pol_sigma-70_dom"/>
</dbReference>
<evidence type="ECO:0000256" key="3">
    <source>
        <dbReference type="ARBA" id="ARBA00023082"/>
    </source>
</evidence>
<protein>
    <submittedName>
        <fullName evidence="7">DNA-directed RNA polymerase sigma-70 factor</fullName>
    </submittedName>
</protein>
<dbReference type="Pfam" id="PF08281">
    <property type="entry name" value="Sigma70_r4_2"/>
    <property type="match status" value="1"/>
</dbReference>
<evidence type="ECO:0000259" key="6">
    <source>
        <dbReference type="Pfam" id="PF08281"/>
    </source>
</evidence>
<accession>A0A829YEE3</accession>
<dbReference type="RefSeq" id="WP_129642453.1">
    <property type="nucleotide sequence ID" value="NZ_BLJN01000003.1"/>
</dbReference>
<dbReference type="InterPro" id="IPR007627">
    <property type="entry name" value="RNA_pol_sigma70_r2"/>
</dbReference>
<dbReference type="GO" id="GO:0006352">
    <property type="term" value="P:DNA-templated transcription initiation"/>
    <property type="evidence" value="ECO:0007669"/>
    <property type="project" value="InterPro"/>
</dbReference>
<evidence type="ECO:0000256" key="1">
    <source>
        <dbReference type="ARBA" id="ARBA00010641"/>
    </source>
</evidence>
<dbReference type="InterPro" id="IPR039425">
    <property type="entry name" value="RNA_pol_sigma-70-like"/>
</dbReference>
<proteinExistence type="inferred from homology"/>
<evidence type="ECO:0000256" key="4">
    <source>
        <dbReference type="ARBA" id="ARBA00023163"/>
    </source>
</evidence>
<dbReference type="InterPro" id="IPR013325">
    <property type="entry name" value="RNA_pol_sigma_r2"/>
</dbReference>
<keyword evidence="3" id="KW-0731">Sigma factor</keyword>
<dbReference type="PANTHER" id="PTHR43133">
    <property type="entry name" value="RNA POLYMERASE ECF-TYPE SIGMA FACTO"/>
    <property type="match status" value="1"/>
</dbReference>
<name>A0A829YEE3_9GAMM</name>
<dbReference type="SUPFAM" id="SSF88946">
    <property type="entry name" value="Sigma2 domain of RNA polymerase sigma factors"/>
    <property type="match status" value="1"/>
</dbReference>
<evidence type="ECO:0000313" key="8">
    <source>
        <dbReference type="Proteomes" id="UP000445000"/>
    </source>
</evidence>
<dbReference type="InterPro" id="IPR036388">
    <property type="entry name" value="WH-like_DNA-bd_sf"/>
</dbReference>
<gene>
    <name evidence="7" type="ORF">GCM10011487_36370</name>
</gene>